<proteinExistence type="predicted"/>
<accession>A0A1Q5SI88</accession>
<name>A0A1Q5SI88_9BACL</name>
<reference evidence="1 2" key="1">
    <citation type="submission" date="2016-11" db="EMBL/GenBank/DDBJ databases">
        <authorList>
            <person name="Kadnikov V."/>
            <person name="Nazina T."/>
        </authorList>
    </citation>
    <scope>NUCLEOTIDE SEQUENCE [LARGE SCALE GENOMIC DNA]</scope>
    <source>
        <strain evidence="1 2">1017</strain>
    </source>
</reference>
<protein>
    <submittedName>
        <fullName evidence="1">Uncharacterized protein</fullName>
    </submittedName>
</protein>
<organism evidence="1 2">
    <name type="scientific">Geobacillus proteiniphilus</name>
    <dbReference type="NCBI Taxonomy" id="860353"/>
    <lineage>
        <taxon>Bacteria</taxon>
        <taxon>Bacillati</taxon>
        <taxon>Bacillota</taxon>
        <taxon>Bacilli</taxon>
        <taxon>Bacillales</taxon>
        <taxon>Anoxybacillaceae</taxon>
        <taxon>Geobacillus</taxon>
    </lineage>
</organism>
<dbReference type="AlphaFoldDB" id="A0A1Q5SI88"/>
<evidence type="ECO:0000313" key="2">
    <source>
        <dbReference type="Proteomes" id="UP000186030"/>
    </source>
</evidence>
<dbReference type="Proteomes" id="UP000186030">
    <property type="component" value="Unassembled WGS sequence"/>
</dbReference>
<gene>
    <name evidence="1" type="ORF">BRO54_3805</name>
</gene>
<comment type="caution">
    <text evidence="1">The sequence shown here is derived from an EMBL/GenBank/DDBJ whole genome shotgun (WGS) entry which is preliminary data.</text>
</comment>
<dbReference type="EMBL" id="MQMG01000092">
    <property type="protein sequence ID" value="OKO87727.1"/>
    <property type="molecule type" value="Genomic_DNA"/>
</dbReference>
<sequence length="38" mass="4410">MAMTGCHFFRIIQEENGSFLSRSRICKKEQSCELATEK</sequence>
<evidence type="ECO:0000313" key="1">
    <source>
        <dbReference type="EMBL" id="OKO87727.1"/>
    </source>
</evidence>
<reference evidence="2" key="2">
    <citation type="submission" date="2017-01" db="EMBL/GenBank/DDBJ databases">
        <title>Genome sequencing and annotation of Geobacillus sp. 1017, a Hydrocarbon-Oxidizing Thermophilic Bacterium Isolated from a Heavy Oil Reservoir (China).</title>
        <authorList>
            <person name="Kadnikov V.V."/>
            <person name="Mardanov A.V."/>
            <person name="Poltaraus A.B."/>
            <person name="Sokolova D.S."/>
            <person name="Semenova E.M."/>
            <person name="Ravin N.V."/>
            <person name="Tourova T.P."/>
            <person name="Nazina T.N."/>
        </authorList>
    </citation>
    <scope>NUCLEOTIDE SEQUENCE [LARGE SCALE GENOMIC DNA]</scope>
    <source>
        <strain evidence="2">1017</strain>
    </source>
</reference>